<comment type="caution">
    <text evidence="5">The sequence shown here is derived from an EMBL/GenBank/DDBJ whole genome shotgun (WGS) entry which is preliminary data.</text>
</comment>
<organism evidence="5 6">
    <name type="scientific">Nocardioides marmorisolisilvae</name>
    <dbReference type="NCBI Taxonomy" id="1542737"/>
    <lineage>
        <taxon>Bacteria</taxon>
        <taxon>Bacillati</taxon>
        <taxon>Actinomycetota</taxon>
        <taxon>Actinomycetes</taxon>
        <taxon>Propionibacteriales</taxon>
        <taxon>Nocardioidaceae</taxon>
        <taxon>Nocardioides</taxon>
    </lineage>
</organism>
<dbReference type="PANTHER" id="PTHR33371">
    <property type="entry name" value="INTERMEMBRANE PHOSPHOLIPID TRANSPORT SYSTEM BINDING PROTEIN MLAD-RELATED"/>
    <property type="match status" value="1"/>
</dbReference>
<dbReference type="RefSeq" id="WP_123232313.1">
    <property type="nucleotide sequence ID" value="NZ_RJSG01000001.1"/>
</dbReference>
<gene>
    <name evidence="5" type="ORF">EFL95_01640</name>
</gene>
<keyword evidence="2" id="KW-0812">Transmembrane</keyword>
<evidence type="ECO:0000256" key="2">
    <source>
        <dbReference type="SAM" id="Phobius"/>
    </source>
</evidence>
<feature type="transmembrane region" description="Helical" evidence="2">
    <location>
        <begin position="26"/>
        <end position="43"/>
    </location>
</feature>
<name>A0A3N0DZS5_9ACTN</name>
<keyword evidence="2" id="KW-0472">Membrane</keyword>
<dbReference type="GO" id="GO:0005576">
    <property type="term" value="C:extracellular region"/>
    <property type="evidence" value="ECO:0007669"/>
    <property type="project" value="TreeGrafter"/>
</dbReference>
<reference evidence="5 6" key="1">
    <citation type="submission" date="2018-11" db="EMBL/GenBank/DDBJ databases">
        <authorList>
            <person name="Li F."/>
        </authorList>
    </citation>
    <scope>NUCLEOTIDE SEQUENCE [LARGE SCALE GENOMIC DNA]</scope>
    <source>
        <strain evidence="5 6">KIS18-7</strain>
    </source>
</reference>
<dbReference type="InterPro" id="IPR024516">
    <property type="entry name" value="Mce_C"/>
</dbReference>
<evidence type="ECO:0000313" key="5">
    <source>
        <dbReference type="EMBL" id="RNL81108.1"/>
    </source>
</evidence>
<sequence>MGLDDDGPDRRMSTGLRAHSKPISGVAYLLLIALLIWFSIAVYNKDLPWQAADTVTLTTTAPGLELNPHSDVKFQGLRVGEVRTITSDGRSATITLALDKGSLKLLPANIDAAIVPKTLFGEKFVDLRLPSQPVSARLTAGGRIQQSTTSVEIGALFSKLVPVLNALQPQQLSVILNSLAQALDGRGETLATGFNQLRAFLTKVDPHLDTFTHDIGQFAKTADIYADAAPDLVRILSATADISRELLVPKEQEFSSFLSQVTGTSGQVKQVLAQNADNLIRLSGRSRAVLALLDQYSVALPCFLKGLHTFSILSDQAIGARGPFTNLVVDVASNNTPYKNPGDLPSNPNSDGNNANLPAGIPGWAPHCPQFSKEVLALKDAAPNSMPLPGTSINAPGSPAATAAAPSPAAVTEARNALARAMAARSMGVPVSQVPGYADLLVGPMLTDGQVTVR</sequence>
<dbReference type="Pfam" id="PF11887">
    <property type="entry name" value="Mce4_CUP1"/>
    <property type="match status" value="1"/>
</dbReference>
<dbReference type="OrthoDB" id="3790563at2"/>
<keyword evidence="2" id="KW-1133">Transmembrane helix</keyword>
<dbReference type="PANTHER" id="PTHR33371:SF19">
    <property type="entry name" value="MCE-FAMILY PROTEIN MCE4A"/>
    <property type="match status" value="1"/>
</dbReference>
<accession>A0A3N0DZS5</accession>
<dbReference type="InterPro" id="IPR003399">
    <property type="entry name" value="Mce/MlaD"/>
</dbReference>
<dbReference type="AlphaFoldDB" id="A0A3N0DZS5"/>
<dbReference type="GO" id="GO:0051701">
    <property type="term" value="P:biological process involved in interaction with host"/>
    <property type="evidence" value="ECO:0007669"/>
    <property type="project" value="TreeGrafter"/>
</dbReference>
<feature type="compositionally biased region" description="Polar residues" evidence="1">
    <location>
        <begin position="346"/>
        <end position="356"/>
    </location>
</feature>
<protein>
    <submittedName>
        <fullName evidence="5">MCE family protein</fullName>
    </submittedName>
</protein>
<feature type="region of interest" description="Disordered" evidence="1">
    <location>
        <begin position="338"/>
        <end position="358"/>
    </location>
</feature>
<proteinExistence type="predicted"/>
<dbReference type="Proteomes" id="UP000277094">
    <property type="component" value="Unassembled WGS sequence"/>
</dbReference>
<dbReference type="Pfam" id="PF02470">
    <property type="entry name" value="MlaD"/>
    <property type="match status" value="1"/>
</dbReference>
<feature type="region of interest" description="Disordered" evidence="1">
    <location>
        <begin position="388"/>
        <end position="407"/>
    </location>
</feature>
<evidence type="ECO:0000259" key="4">
    <source>
        <dbReference type="Pfam" id="PF11887"/>
    </source>
</evidence>
<dbReference type="EMBL" id="RJSG01000001">
    <property type="protein sequence ID" value="RNL81108.1"/>
    <property type="molecule type" value="Genomic_DNA"/>
</dbReference>
<evidence type="ECO:0000256" key="1">
    <source>
        <dbReference type="SAM" id="MobiDB-lite"/>
    </source>
</evidence>
<evidence type="ECO:0000259" key="3">
    <source>
        <dbReference type="Pfam" id="PF02470"/>
    </source>
</evidence>
<feature type="compositionally biased region" description="Low complexity" evidence="1">
    <location>
        <begin position="395"/>
        <end position="407"/>
    </location>
</feature>
<dbReference type="InterPro" id="IPR052336">
    <property type="entry name" value="MlaD_Phospholipid_Transporter"/>
</dbReference>
<feature type="domain" description="Mce/MlaD" evidence="3">
    <location>
        <begin position="54"/>
        <end position="128"/>
    </location>
</feature>
<evidence type="ECO:0000313" key="6">
    <source>
        <dbReference type="Proteomes" id="UP000277094"/>
    </source>
</evidence>
<dbReference type="InterPro" id="IPR005693">
    <property type="entry name" value="Mce"/>
</dbReference>
<keyword evidence="6" id="KW-1185">Reference proteome</keyword>
<feature type="domain" description="Mammalian cell entry C-terminal" evidence="4">
    <location>
        <begin position="136"/>
        <end position="347"/>
    </location>
</feature>
<dbReference type="NCBIfam" id="TIGR00996">
    <property type="entry name" value="Mtu_fam_mce"/>
    <property type="match status" value="1"/>
</dbReference>